<accession>A0A840V815</accession>
<feature type="domain" description="Antitoxin FitA-like ribbon-helix-helix" evidence="1">
    <location>
        <begin position="16"/>
        <end position="53"/>
    </location>
</feature>
<gene>
    <name evidence="2" type="ORF">HNR46_004127</name>
</gene>
<evidence type="ECO:0000313" key="2">
    <source>
        <dbReference type="EMBL" id="MBB5353863.1"/>
    </source>
</evidence>
<reference evidence="2 3" key="1">
    <citation type="submission" date="2020-08" db="EMBL/GenBank/DDBJ databases">
        <title>Genomic Encyclopedia of Type Strains, Phase IV (KMG-IV): sequencing the most valuable type-strain genomes for metagenomic binning, comparative biology and taxonomic classification.</title>
        <authorList>
            <person name="Goeker M."/>
        </authorList>
    </citation>
    <scope>NUCLEOTIDE SEQUENCE [LARGE SCALE GENOMIC DNA]</scope>
    <source>
        <strain evidence="2 3">YC6886</strain>
    </source>
</reference>
<dbReference type="AlphaFoldDB" id="A0A840V815"/>
<proteinExistence type="predicted"/>
<evidence type="ECO:0000259" key="1">
    <source>
        <dbReference type="Pfam" id="PF22513"/>
    </source>
</evidence>
<comment type="caution">
    <text evidence="2">The sequence shown here is derived from an EMBL/GenBank/DDBJ whole genome shotgun (WGS) entry which is preliminary data.</text>
</comment>
<dbReference type="EMBL" id="JACHFD010000038">
    <property type="protein sequence ID" value="MBB5353863.1"/>
    <property type="molecule type" value="Genomic_DNA"/>
</dbReference>
<dbReference type="InterPro" id="IPR053853">
    <property type="entry name" value="FitA-like_RHH"/>
</dbReference>
<keyword evidence="3" id="KW-1185">Reference proteome</keyword>
<dbReference type="Gene3D" id="1.10.1220.10">
    <property type="entry name" value="Met repressor-like"/>
    <property type="match status" value="1"/>
</dbReference>
<protein>
    <submittedName>
        <fullName evidence="2">Plasmid stability protein</fullName>
    </submittedName>
</protein>
<dbReference type="SUPFAM" id="SSF47598">
    <property type="entry name" value="Ribbon-helix-helix"/>
    <property type="match status" value="1"/>
</dbReference>
<organism evidence="2 3">
    <name type="scientific">Haloferula luteola</name>
    <dbReference type="NCBI Taxonomy" id="595692"/>
    <lineage>
        <taxon>Bacteria</taxon>
        <taxon>Pseudomonadati</taxon>
        <taxon>Verrucomicrobiota</taxon>
        <taxon>Verrucomicrobiia</taxon>
        <taxon>Verrucomicrobiales</taxon>
        <taxon>Verrucomicrobiaceae</taxon>
        <taxon>Haloferula</taxon>
    </lineage>
</organism>
<dbReference type="Pfam" id="PF22513">
    <property type="entry name" value="FitA-like_RHH"/>
    <property type="match status" value="1"/>
</dbReference>
<evidence type="ECO:0000313" key="3">
    <source>
        <dbReference type="Proteomes" id="UP000557717"/>
    </source>
</evidence>
<sequence>MIASDTMMAEKESIMANITIRDLPDQTKETLRVRAAQQGVSLEAFVRQVLQEASQARRPKAAGLFELSREFFGSGRGVELELPPRHSRRPAVDFDS</sequence>
<dbReference type="GO" id="GO:0006355">
    <property type="term" value="P:regulation of DNA-templated transcription"/>
    <property type="evidence" value="ECO:0007669"/>
    <property type="project" value="InterPro"/>
</dbReference>
<dbReference type="InterPro" id="IPR013321">
    <property type="entry name" value="Arc_rbn_hlx_hlx"/>
</dbReference>
<name>A0A840V815_9BACT</name>
<dbReference type="Proteomes" id="UP000557717">
    <property type="component" value="Unassembled WGS sequence"/>
</dbReference>
<dbReference type="InterPro" id="IPR010985">
    <property type="entry name" value="Ribbon_hlx_hlx"/>
</dbReference>